<keyword evidence="4 6" id="KW-0464">Manganese</keyword>
<dbReference type="SUPFAM" id="SSF143856">
    <property type="entry name" value="DeoB insert domain-like"/>
    <property type="match status" value="1"/>
</dbReference>
<dbReference type="InterPro" id="IPR006124">
    <property type="entry name" value="Metalloenzyme"/>
</dbReference>
<protein>
    <recommendedName>
        <fullName evidence="6 7">Phosphopentomutase</fullName>
        <ecNumber evidence="6 7">5.4.2.7</ecNumber>
    </recommendedName>
    <alternativeName>
        <fullName evidence="6">Phosphodeoxyribomutase</fullName>
    </alternativeName>
</protein>
<evidence type="ECO:0000313" key="9">
    <source>
        <dbReference type="EMBL" id="MBI6873026.1"/>
    </source>
</evidence>
<dbReference type="HAMAP" id="MF_00740">
    <property type="entry name" value="Phosphopentomut"/>
    <property type="match status" value="1"/>
</dbReference>
<dbReference type="InterPro" id="IPR010045">
    <property type="entry name" value="DeoB"/>
</dbReference>
<dbReference type="NCBIfam" id="NF003766">
    <property type="entry name" value="PRK05362.1"/>
    <property type="match status" value="1"/>
</dbReference>
<dbReference type="Gene3D" id="3.30.70.1250">
    <property type="entry name" value="Phosphopentomutase"/>
    <property type="match status" value="1"/>
</dbReference>
<feature type="binding site" evidence="6">
    <location>
        <position position="11"/>
    </location>
    <ligand>
        <name>Mn(2+)</name>
        <dbReference type="ChEBI" id="CHEBI:29035"/>
        <label>1</label>
    </ligand>
</feature>
<comment type="function">
    <text evidence="6">Isomerase that catalyzes the conversion of deoxy-ribose 1-phosphate (dRib-1-P) and ribose 1-phosphate (Rib-1-P) to deoxy-ribose 5-phosphate (dRib-5-P) and ribose 5-phosphate (Rib-5-P), respectively.</text>
</comment>
<dbReference type="EC" id="5.4.2.7" evidence="6 7"/>
<dbReference type="FunFam" id="3.30.70.1250:FF:000001">
    <property type="entry name" value="Phosphopentomutase"/>
    <property type="match status" value="1"/>
</dbReference>
<organism evidence="9 10">
    <name type="scientific">Clostridium aciditolerans</name>
    <dbReference type="NCBI Taxonomy" id="339861"/>
    <lineage>
        <taxon>Bacteria</taxon>
        <taxon>Bacillati</taxon>
        <taxon>Bacillota</taxon>
        <taxon>Clostridia</taxon>
        <taxon>Eubacteriales</taxon>
        <taxon>Clostridiaceae</taxon>
        <taxon>Clostridium</taxon>
    </lineage>
</organism>
<evidence type="ECO:0000313" key="10">
    <source>
        <dbReference type="Proteomes" id="UP000622687"/>
    </source>
</evidence>
<keyword evidence="5 6" id="KW-0413">Isomerase</keyword>
<dbReference type="GO" id="GO:0030145">
    <property type="term" value="F:manganese ion binding"/>
    <property type="evidence" value="ECO:0007669"/>
    <property type="project" value="UniProtKB-UniRule"/>
</dbReference>
<feature type="binding site" evidence="6">
    <location>
        <position position="325"/>
    </location>
    <ligand>
        <name>Mn(2+)</name>
        <dbReference type="ChEBI" id="CHEBI:29035"/>
        <label>1</label>
    </ligand>
</feature>
<name>A0A934I0X6_9CLOT</name>
<evidence type="ECO:0000256" key="3">
    <source>
        <dbReference type="ARBA" id="ARBA00022723"/>
    </source>
</evidence>
<dbReference type="EMBL" id="JAEEGB010000010">
    <property type="protein sequence ID" value="MBI6873026.1"/>
    <property type="molecule type" value="Genomic_DNA"/>
</dbReference>
<dbReference type="Pfam" id="PF01676">
    <property type="entry name" value="Metalloenzyme"/>
    <property type="match status" value="1"/>
</dbReference>
<dbReference type="AlphaFoldDB" id="A0A934I0X6"/>
<keyword evidence="2 6" id="KW-0963">Cytoplasm</keyword>
<keyword evidence="10" id="KW-1185">Reference proteome</keyword>
<evidence type="ECO:0000256" key="6">
    <source>
        <dbReference type="HAMAP-Rule" id="MF_00740"/>
    </source>
</evidence>
<dbReference type="InterPro" id="IPR017850">
    <property type="entry name" value="Alkaline_phosphatase_core_sf"/>
</dbReference>
<dbReference type="GO" id="GO:0043094">
    <property type="term" value="P:metabolic compound salvage"/>
    <property type="evidence" value="ECO:0007669"/>
    <property type="project" value="UniProtKB-UniRule"/>
</dbReference>
<feature type="binding site" evidence="6">
    <location>
        <position position="288"/>
    </location>
    <ligand>
        <name>Mn(2+)</name>
        <dbReference type="ChEBI" id="CHEBI:29035"/>
        <label>2</label>
    </ligand>
</feature>
<dbReference type="GO" id="GO:0006018">
    <property type="term" value="P:2-deoxyribose 1-phosphate catabolic process"/>
    <property type="evidence" value="ECO:0007669"/>
    <property type="project" value="UniProtKB-UniRule"/>
</dbReference>
<keyword evidence="3 6" id="KW-0479">Metal-binding</keyword>
<dbReference type="GO" id="GO:0008973">
    <property type="term" value="F:phosphopentomutase activity"/>
    <property type="evidence" value="ECO:0007669"/>
    <property type="project" value="UniProtKB-UniRule"/>
</dbReference>
<evidence type="ECO:0000256" key="7">
    <source>
        <dbReference type="NCBIfam" id="TIGR01696"/>
    </source>
</evidence>
<evidence type="ECO:0000259" key="8">
    <source>
        <dbReference type="Pfam" id="PF01676"/>
    </source>
</evidence>
<comment type="catalytic activity">
    <reaction evidence="6">
        <text>alpha-D-ribose 1-phosphate = D-ribose 5-phosphate</text>
        <dbReference type="Rhea" id="RHEA:18793"/>
        <dbReference type="ChEBI" id="CHEBI:57720"/>
        <dbReference type="ChEBI" id="CHEBI:78346"/>
        <dbReference type="EC" id="5.4.2.7"/>
    </reaction>
</comment>
<dbReference type="PANTHER" id="PTHR21110">
    <property type="entry name" value="PHOSPHOPENTOMUTASE"/>
    <property type="match status" value="1"/>
</dbReference>
<dbReference type="NCBIfam" id="TIGR01696">
    <property type="entry name" value="deoB"/>
    <property type="match status" value="1"/>
</dbReference>
<comment type="subcellular location">
    <subcellularLocation>
        <location evidence="6">Cytoplasm</location>
    </subcellularLocation>
</comment>
<feature type="domain" description="Metalloenzyme" evidence="8">
    <location>
        <begin position="3"/>
        <end position="376"/>
    </location>
</feature>
<proteinExistence type="inferred from homology"/>
<sequence>MIKRTILIVLDSVGIGEMPDSAKYGDVGSDTLGNVSKAVGGLKLPNMEKLGLGNIDGVKNITKCENPMGSFGKCAELSIGKDTVTGHWEIAGVVLEEPLNTYPEGFSEDIIKEFESKIGRKIIGNKVASGTEIIKELGEEHIKTGSPIVYTSADSVFQIAAHEDVIPLDELYNMCQIARKMFIGEKAVGRIIARPFIGEPGQFTRTSNRRDFALDPFDKTMLEYIKEKGISVMAVGKIEDIYNKKGITDAVHIKNNMDGIDKTLEYMKENKNGLIFTNLVDFDMLYGHRNDAVGYAKALVDVDNRIPEVISAMKEDDILILTADHGCDPTTESTDHSREYIPVIVYGKKIKSGINIGVRKSFSDIGKTILDLLKIENNLYGDSFAKEILK</sequence>
<feature type="binding site" evidence="6">
    <location>
        <position position="336"/>
    </location>
    <ligand>
        <name>Mn(2+)</name>
        <dbReference type="ChEBI" id="CHEBI:29035"/>
        <label>2</label>
    </ligand>
</feature>
<evidence type="ECO:0000256" key="2">
    <source>
        <dbReference type="ARBA" id="ARBA00022490"/>
    </source>
</evidence>
<dbReference type="GO" id="GO:0009117">
    <property type="term" value="P:nucleotide metabolic process"/>
    <property type="evidence" value="ECO:0007669"/>
    <property type="project" value="UniProtKB-UniRule"/>
</dbReference>
<dbReference type="CDD" id="cd16009">
    <property type="entry name" value="PPM"/>
    <property type="match status" value="1"/>
</dbReference>
<dbReference type="PANTHER" id="PTHR21110:SF0">
    <property type="entry name" value="PHOSPHOPENTOMUTASE"/>
    <property type="match status" value="1"/>
</dbReference>
<dbReference type="PIRSF" id="PIRSF001491">
    <property type="entry name" value="Ppentomutase"/>
    <property type="match status" value="1"/>
</dbReference>
<gene>
    <name evidence="6" type="primary">deoB</name>
    <name evidence="9" type="ORF">I6U51_09965</name>
</gene>
<feature type="binding site" evidence="6">
    <location>
        <position position="283"/>
    </location>
    <ligand>
        <name>Mn(2+)</name>
        <dbReference type="ChEBI" id="CHEBI:29035"/>
        <label>2</label>
    </ligand>
</feature>
<comment type="pathway">
    <text evidence="6">Carbohydrate degradation; 2-deoxy-D-ribose 1-phosphate degradation; D-glyceraldehyde 3-phosphate and acetaldehyde from 2-deoxy-alpha-D-ribose 1-phosphate: step 1/2.</text>
</comment>
<dbReference type="InterPro" id="IPR024052">
    <property type="entry name" value="Phosphopentomutase_DeoB_cap_sf"/>
</dbReference>
<dbReference type="GO" id="GO:0000287">
    <property type="term" value="F:magnesium ion binding"/>
    <property type="evidence" value="ECO:0007669"/>
    <property type="project" value="UniProtKB-UniRule"/>
</dbReference>
<feature type="binding site" evidence="6">
    <location>
        <position position="324"/>
    </location>
    <ligand>
        <name>Mn(2+)</name>
        <dbReference type="ChEBI" id="CHEBI:29035"/>
        <label>1</label>
    </ligand>
</feature>
<dbReference type="GO" id="GO:0005829">
    <property type="term" value="C:cytosol"/>
    <property type="evidence" value="ECO:0007669"/>
    <property type="project" value="TreeGrafter"/>
</dbReference>
<evidence type="ECO:0000256" key="4">
    <source>
        <dbReference type="ARBA" id="ARBA00023211"/>
    </source>
</evidence>
<accession>A0A934I0X6</accession>
<evidence type="ECO:0000256" key="1">
    <source>
        <dbReference type="ARBA" id="ARBA00010373"/>
    </source>
</evidence>
<reference evidence="9" key="1">
    <citation type="submission" date="2020-12" db="EMBL/GenBank/DDBJ databases">
        <title>Clostridium thailandense sp. nov., a novel acetogenic bacterium isolated from peat land soil in Thailand.</title>
        <authorList>
            <person name="Chaikitkaew S."/>
            <person name="Birkeland N.K."/>
        </authorList>
    </citation>
    <scope>NUCLEOTIDE SEQUENCE</scope>
    <source>
        <strain evidence="9">DSM 17425</strain>
    </source>
</reference>
<dbReference type="Gene3D" id="3.40.720.10">
    <property type="entry name" value="Alkaline Phosphatase, subunit A"/>
    <property type="match status" value="1"/>
</dbReference>
<evidence type="ECO:0000256" key="5">
    <source>
        <dbReference type="ARBA" id="ARBA00023235"/>
    </source>
</evidence>
<dbReference type="SUPFAM" id="SSF53649">
    <property type="entry name" value="Alkaline phosphatase-like"/>
    <property type="match status" value="1"/>
</dbReference>
<comment type="catalytic activity">
    <reaction evidence="6">
        <text>2-deoxy-alpha-D-ribose 1-phosphate = 2-deoxy-D-ribose 5-phosphate</text>
        <dbReference type="Rhea" id="RHEA:27658"/>
        <dbReference type="ChEBI" id="CHEBI:57259"/>
        <dbReference type="ChEBI" id="CHEBI:62877"/>
        <dbReference type="EC" id="5.4.2.7"/>
    </reaction>
</comment>
<comment type="cofactor">
    <cofactor evidence="6">
        <name>Mn(2+)</name>
        <dbReference type="ChEBI" id="CHEBI:29035"/>
    </cofactor>
    <text evidence="6">Binds 2 manganese ions.</text>
</comment>
<comment type="caution">
    <text evidence="9">The sequence shown here is derived from an EMBL/GenBank/DDBJ whole genome shotgun (WGS) entry which is preliminary data.</text>
</comment>
<comment type="similarity">
    <text evidence="1 6">Belongs to the phosphopentomutase family.</text>
</comment>
<dbReference type="Proteomes" id="UP000622687">
    <property type="component" value="Unassembled WGS sequence"/>
</dbReference>
<dbReference type="RefSeq" id="WP_211142502.1">
    <property type="nucleotide sequence ID" value="NZ_JAEEGB010000010.1"/>
</dbReference>